<gene>
    <name evidence="6" type="ORF">BGZ96_010250</name>
</gene>
<comment type="caution">
    <text evidence="6">The sequence shown here is derived from an EMBL/GenBank/DDBJ whole genome shotgun (WGS) entry which is preliminary data.</text>
</comment>
<comment type="subcellular location">
    <subcellularLocation>
        <location evidence="1">Membrane</location>
        <topology evidence="1">Multi-pass membrane protein</topology>
    </subcellularLocation>
</comment>
<name>A0ABQ7KDS3_9FUNG</name>
<keyword evidence="2" id="KW-0812">Transmembrane</keyword>
<keyword evidence="3" id="KW-1133">Transmembrane helix</keyword>
<feature type="domain" description="Amino acid permease/ SLC12A" evidence="5">
    <location>
        <begin position="3"/>
        <end position="55"/>
    </location>
</feature>
<protein>
    <recommendedName>
        <fullName evidence="5">Amino acid permease/ SLC12A domain-containing protein</fullName>
    </recommendedName>
</protein>
<evidence type="ECO:0000259" key="5">
    <source>
        <dbReference type="Pfam" id="PF00324"/>
    </source>
</evidence>
<sequence>MDFFIVTSLDEMAAYLPLPGDFVTFGERFVDPVLGFGYTFQWIISVTTEVTSAGKVDPSVLVARPLHVDPGSDLYNPLGWHLLGVSVFGELEY</sequence>
<evidence type="ECO:0000313" key="6">
    <source>
        <dbReference type="EMBL" id="KAG0296086.1"/>
    </source>
</evidence>
<keyword evidence="7" id="KW-1185">Reference proteome</keyword>
<evidence type="ECO:0000313" key="7">
    <source>
        <dbReference type="Proteomes" id="UP001194696"/>
    </source>
</evidence>
<evidence type="ECO:0000256" key="1">
    <source>
        <dbReference type="ARBA" id="ARBA00004141"/>
    </source>
</evidence>
<evidence type="ECO:0000256" key="3">
    <source>
        <dbReference type="ARBA" id="ARBA00022989"/>
    </source>
</evidence>
<proteinExistence type="predicted"/>
<keyword evidence="4" id="KW-0472">Membrane</keyword>
<dbReference type="Proteomes" id="UP001194696">
    <property type="component" value="Unassembled WGS sequence"/>
</dbReference>
<organism evidence="6 7">
    <name type="scientific">Linnemannia gamsii</name>
    <dbReference type="NCBI Taxonomy" id="64522"/>
    <lineage>
        <taxon>Eukaryota</taxon>
        <taxon>Fungi</taxon>
        <taxon>Fungi incertae sedis</taxon>
        <taxon>Mucoromycota</taxon>
        <taxon>Mortierellomycotina</taxon>
        <taxon>Mortierellomycetes</taxon>
        <taxon>Mortierellales</taxon>
        <taxon>Mortierellaceae</taxon>
        <taxon>Linnemannia</taxon>
    </lineage>
</organism>
<dbReference type="Pfam" id="PF00324">
    <property type="entry name" value="AA_permease"/>
    <property type="match status" value="1"/>
</dbReference>
<evidence type="ECO:0000256" key="2">
    <source>
        <dbReference type="ARBA" id="ARBA00022692"/>
    </source>
</evidence>
<dbReference type="InterPro" id="IPR004841">
    <property type="entry name" value="AA-permease/SLC12A_dom"/>
</dbReference>
<reference evidence="6 7" key="1">
    <citation type="journal article" date="2020" name="Fungal Divers.">
        <title>Resolving the Mortierellaceae phylogeny through synthesis of multi-gene phylogenetics and phylogenomics.</title>
        <authorList>
            <person name="Vandepol N."/>
            <person name="Liber J."/>
            <person name="Desiro A."/>
            <person name="Na H."/>
            <person name="Kennedy M."/>
            <person name="Barry K."/>
            <person name="Grigoriev I.V."/>
            <person name="Miller A.N."/>
            <person name="O'Donnell K."/>
            <person name="Stajich J.E."/>
            <person name="Bonito G."/>
        </authorList>
    </citation>
    <scope>NUCLEOTIDE SEQUENCE [LARGE SCALE GENOMIC DNA]</scope>
    <source>
        <strain evidence="6 7">AD045</strain>
    </source>
</reference>
<evidence type="ECO:0000256" key="4">
    <source>
        <dbReference type="ARBA" id="ARBA00023136"/>
    </source>
</evidence>
<dbReference type="EMBL" id="JAAAIM010000066">
    <property type="protein sequence ID" value="KAG0296086.1"/>
    <property type="molecule type" value="Genomic_DNA"/>
</dbReference>
<accession>A0ABQ7KDS3</accession>